<organism evidence="7 8">
    <name type="scientific">Novipirellula rosea</name>
    <dbReference type="NCBI Taxonomy" id="1031540"/>
    <lineage>
        <taxon>Bacteria</taxon>
        <taxon>Pseudomonadati</taxon>
        <taxon>Planctomycetota</taxon>
        <taxon>Planctomycetia</taxon>
        <taxon>Pirellulales</taxon>
        <taxon>Pirellulaceae</taxon>
        <taxon>Novipirellula</taxon>
    </lineage>
</organism>
<comment type="caution">
    <text evidence="7">The sequence shown here is derived from an EMBL/GenBank/DDBJ whole genome shotgun (WGS) entry which is preliminary data.</text>
</comment>
<protein>
    <submittedName>
        <fullName evidence="7">TolC family protein</fullName>
    </submittedName>
</protein>
<evidence type="ECO:0000256" key="3">
    <source>
        <dbReference type="ARBA" id="ARBA00022692"/>
    </source>
</evidence>
<dbReference type="SUPFAM" id="SSF56954">
    <property type="entry name" value="Outer membrane efflux proteins (OEP)"/>
    <property type="match status" value="1"/>
</dbReference>
<dbReference type="Proteomes" id="UP001500840">
    <property type="component" value="Unassembled WGS sequence"/>
</dbReference>
<comment type="subcellular location">
    <subcellularLocation>
        <location evidence="1">Cell outer membrane</location>
    </subcellularLocation>
</comment>
<keyword evidence="4" id="KW-0472">Membrane</keyword>
<evidence type="ECO:0000256" key="6">
    <source>
        <dbReference type="SAM" id="MobiDB-lite"/>
    </source>
</evidence>
<accession>A0ABP8NWU7</accession>
<name>A0ABP8NWU7_9BACT</name>
<evidence type="ECO:0000313" key="7">
    <source>
        <dbReference type="EMBL" id="GAA4473347.1"/>
    </source>
</evidence>
<keyword evidence="5" id="KW-0998">Cell outer membrane</keyword>
<dbReference type="PANTHER" id="PTHR30026:SF21">
    <property type="entry name" value="SLR1270 PROTEIN"/>
    <property type="match status" value="1"/>
</dbReference>
<keyword evidence="3" id="KW-0812">Transmembrane</keyword>
<keyword evidence="8" id="KW-1185">Reference proteome</keyword>
<evidence type="ECO:0000256" key="2">
    <source>
        <dbReference type="ARBA" id="ARBA00022452"/>
    </source>
</evidence>
<evidence type="ECO:0000256" key="4">
    <source>
        <dbReference type="ARBA" id="ARBA00023136"/>
    </source>
</evidence>
<sequence length="558" mass="62014">MLLTLTSNAGGQVVQLAPENSFTQFLMLVEDDIEKNAADQDQGDAEVSSAAGLAGATSPDSETADAALTLADVFASLYRSYPDIQRARQEPSIANGQVLSAYGAYDTKFNAHSISEPTGFYQNYRNGLGVARQTWWGGYAAAGYRIGRGYYQSWYKERQTDDAGEFKVAYSQPLLQGRAIDPERVAVFQAALAQQAAGPIIQQTILNISRDAAVVYWDWVAMGIILEAQREMLDLAELRGEQYDVGVQAGKFAEIDLILNQQLIAERKAKVLETEQKYRATAFKLGLYLRDDGGQPMVPNDAWLPKQFPIIQPPPASDLHTDLAAALSRRPEPQLLRFEMRHVQLDRQLAHNELLPRFDFISEASQDMGEPATKSDDKGEFELVIGFTSEVPIQRRKARGKIQQTNGKIIQINEKLRLTQDKIANELQIAHNALQLSSQIVEQSEVSLHAALETLDRYRFAFDKGKIDLIYLNLLETKANETEIKLVEAQRNWFAALAQMQIALGLDPLDQAMIVSSLPESDMPGPGNLPHPDLPKAEVMERDWQLHSGSPEAGQTNQ</sequence>
<keyword evidence="2" id="KW-1134">Transmembrane beta strand</keyword>
<proteinExistence type="predicted"/>
<evidence type="ECO:0000256" key="1">
    <source>
        <dbReference type="ARBA" id="ARBA00004442"/>
    </source>
</evidence>
<feature type="region of interest" description="Disordered" evidence="6">
    <location>
        <begin position="37"/>
        <end position="60"/>
    </location>
</feature>
<dbReference type="Gene3D" id="1.20.1600.10">
    <property type="entry name" value="Outer membrane efflux proteins (OEP)"/>
    <property type="match status" value="1"/>
</dbReference>
<reference evidence="8" key="1">
    <citation type="journal article" date="2019" name="Int. J. Syst. Evol. Microbiol.">
        <title>The Global Catalogue of Microorganisms (GCM) 10K type strain sequencing project: providing services to taxonomists for standard genome sequencing and annotation.</title>
        <authorList>
            <consortium name="The Broad Institute Genomics Platform"/>
            <consortium name="The Broad Institute Genome Sequencing Center for Infectious Disease"/>
            <person name="Wu L."/>
            <person name="Ma J."/>
        </authorList>
    </citation>
    <scope>NUCLEOTIDE SEQUENCE [LARGE SCALE GENOMIC DNA]</scope>
    <source>
        <strain evidence="8">JCM 17759</strain>
    </source>
</reference>
<dbReference type="EMBL" id="BAABGA010000120">
    <property type="protein sequence ID" value="GAA4473347.1"/>
    <property type="molecule type" value="Genomic_DNA"/>
</dbReference>
<dbReference type="PANTHER" id="PTHR30026">
    <property type="entry name" value="OUTER MEMBRANE PROTEIN TOLC"/>
    <property type="match status" value="1"/>
</dbReference>
<gene>
    <name evidence="7" type="ORF">GCM10023156_71190</name>
</gene>
<dbReference type="InterPro" id="IPR051906">
    <property type="entry name" value="TolC-like"/>
</dbReference>
<evidence type="ECO:0000313" key="8">
    <source>
        <dbReference type="Proteomes" id="UP001500840"/>
    </source>
</evidence>
<evidence type="ECO:0000256" key="5">
    <source>
        <dbReference type="ARBA" id="ARBA00023237"/>
    </source>
</evidence>